<evidence type="ECO:0000256" key="2">
    <source>
        <dbReference type="ARBA" id="ARBA00022729"/>
    </source>
</evidence>
<dbReference type="Pfam" id="PF11938">
    <property type="entry name" value="DUF3456"/>
    <property type="match status" value="2"/>
</dbReference>
<evidence type="ECO:0000313" key="4">
    <source>
        <dbReference type="EMBL" id="PIO67176.1"/>
    </source>
</evidence>
<dbReference type="EMBL" id="KZ347767">
    <property type="protein sequence ID" value="PIO67176.1"/>
    <property type="molecule type" value="Genomic_DNA"/>
</dbReference>
<dbReference type="Proteomes" id="UP000230423">
    <property type="component" value="Unassembled WGS sequence"/>
</dbReference>
<name>A0A2G9UA98_TELCI</name>
<keyword evidence="5" id="KW-1185">Reference proteome</keyword>
<gene>
    <name evidence="4" type="ORF">TELCIR_11087</name>
</gene>
<dbReference type="AlphaFoldDB" id="A0A2G9UA98"/>
<evidence type="ECO:0000259" key="3">
    <source>
        <dbReference type="Pfam" id="PF11938"/>
    </source>
</evidence>
<reference evidence="4 5" key="1">
    <citation type="submission" date="2015-09" db="EMBL/GenBank/DDBJ databases">
        <title>Draft genome of the parasitic nematode Teladorsagia circumcincta isolate WARC Sus (inbred).</title>
        <authorList>
            <person name="Mitreva M."/>
        </authorList>
    </citation>
    <scope>NUCLEOTIDE SEQUENCE [LARGE SCALE GENOMIC DNA]</scope>
    <source>
        <strain evidence="4 5">S</strain>
    </source>
</reference>
<proteinExistence type="inferred from homology"/>
<organism evidence="4 5">
    <name type="scientific">Teladorsagia circumcincta</name>
    <name type="common">Brown stomach worm</name>
    <name type="synonym">Ostertagia circumcincta</name>
    <dbReference type="NCBI Taxonomy" id="45464"/>
    <lineage>
        <taxon>Eukaryota</taxon>
        <taxon>Metazoa</taxon>
        <taxon>Ecdysozoa</taxon>
        <taxon>Nematoda</taxon>
        <taxon>Chromadorea</taxon>
        <taxon>Rhabditida</taxon>
        <taxon>Rhabditina</taxon>
        <taxon>Rhabditomorpha</taxon>
        <taxon>Strongyloidea</taxon>
        <taxon>Trichostrongylidae</taxon>
        <taxon>Teladorsagia</taxon>
    </lineage>
</organism>
<keyword evidence="2" id="KW-0732">Signal</keyword>
<protein>
    <recommendedName>
        <fullName evidence="3">DUF3456 domain-containing protein</fullName>
    </recommendedName>
</protein>
<dbReference type="InterPro" id="IPR021852">
    <property type="entry name" value="DUF3456"/>
</dbReference>
<accession>A0A2G9UA98</accession>
<comment type="similarity">
    <text evidence="1">Belongs to the canopy family.</text>
</comment>
<feature type="domain" description="DUF3456" evidence="3">
    <location>
        <begin position="46"/>
        <end position="101"/>
    </location>
</feature>
<sequence length="153" mass="17478">MERFIWYSLRSTVSQGNERQGVLDSVLISGLLPLAATASSDKGNDKCGYCHFLVATFEAGLRRTARHHFAGGDTAWEERNLGKYATSETRFIETMEDVCRKNSLKDTSKFNGLTDLESKCAFLVEEHEEVIEEYYYKHQSSNMTTWLCDSRLK</sequence>
<dbReference type="PANTHER" id="PTHR15382">
    <property type="entry name" value="CTG4A-RELATED"/>
    <property type="match status" value="1"/>
</dbReference>
<feature type="domain" description="DUF3456" evidence="3">
    <location>
        <begin position="113"/>
        <end position="151"/>
    </location>
</feature>
<feature type="non-terminal residue" evidence="4">
    <location>
        <position position="153"/>
    </location>
</feature>
<dbReference type="OrthoDB" id="19903at2759"/>
<evidence type="ECO:0000313" key="5">
    <source>
        <dbReference type="Proteomes" id="UP000230423"/>
    </source>
</evidence>
<dbReference type="PANTHER" id="PTHR15382:SF8">
    <property type="entry name" value="CANOPY B"/>
    <property type="match status" value="1"/>
</dbReference>
<evidence type="ECO:0000256" key="1">
    <source>
        <dbReference type="ARBA" id="ARBA00007285"/>
    </source>
</evidence>